<name>A0A6L2LJ91_TANCI</name>
<protein>
    <submittedName>
        <fullName evidence="2">Uncharacterized protein</fullName>
    </submittedName>
</protein>
<feature type="region of interest" description="Disordered" evidence="1">
    <location>
        <begin position="1"/>
        <end position="25"/>
    </location>
</feature>
<dbReference type="EMBL" id="BKCJ010004579">
    <property type="protein sequence ID" value="GEU61891.1"/>
    <property type="molecule type" value="Genomic_DNA"/>
</dbReference>
<proteinExistence type="predicted"/>
<comment type="caution">
    <text evidence="2">The sequence shown here is derived from an EMBL/GenBank/DDBJ whole genome shotgun (WGS) entry which is preliminary data.</text>
</comment>
<accession>A0A6L2LJ91</accession>
<evidence type="ECO:0000256" key="1">
    <source>
        <dbReference type="SAM" id="MobiDB-lite"/>
    </source>
</evidence>
<evidence type="ECO:0000313" key="2">
    <source>
        <dbReference type="EMBL" id="GEU61891.1"/>
    </source>
</evidence>
<feature type="compositionally biased region" description="Basic and acidic residues" evidence="1">
    <location>
        <begin position="15"/>
        <end position="25"/>
    </location>
</feature>
<reference evidence="2" key="1">
    <citation type="journal article" date="2019" name="Sci. Rep.">
        <title>Draft genome of Tanacetum cinerariifolium, the natural source of mosquito coil.</title>
        <authorList>
            <person name="Yamashiro T."/>
            <person name="Shiraishi A."/>
            <person name="Satake H."/>
            <person name="Nakayama K."/>
        </authorList>
    </citation>
    <scope>NUCLEOTIDE SEQUENCE</scope>
</reference>
<feature type="compositionally biased region" description="Low complexity" evidence="1">
    <location>
        <begin position="1"/>
        <end position="12"/>
    </location>
</feature>
<gene>
    <name evidence="2" type="ORF">Tci_033869</name>
</gene>
<dbReference type="AlphaFoldDB" id="A0A6L2LJ91"/>
<organism evidence="2">
    <name type="scientific">Tanacetum cinerariifolium</name>
    <name type="common">Dalmatian daisy</name>
    <name type="synonym">Chrysanthemum cinerariifolium</name>
    <dbReference type="NCBI Taxonomy" id="118510"/>
    <lineage>
        <taxon>Eukaryota</taxon>
        <taxon>Viridiplantae</taxon>
        <taxon>Streptophyta</taxon>
        <taxon>Embryophyta</taxon>
        <taxon>Tracheophyta</taxon>
        <taxon>Spermatophyta</taxon>
        <taxon>Magnoliopsida</taxon>
        <taxon>eudicotyledons</taxon>
        <taxon>Gunneridae</taxon>
        <taxon>Pentapetalae</taxon>
        <taxon>asterids</taxon>
        <taxon>campanulids</taxon>
        <taxon>Asterales</taxon>
        <taxon>Asteraceae</taxon>
        <taxon>Asteroideae</taxon>
        <taxon>Anthemideae</taxon>
        <taxon>Anthemidinae</taxon>
        <taxon>Tanacetum</taxon>
    </lineage>
</organism>
<sequence length="186" mass="21156">MAKSSSQKTSSSEITPKEELVTLDKPESPNPFLLASQIDFTFDEITFTTNNEAALLYPSHPNQDYFEAVSDFISKCCLKEAFTRAPNQYKEYLSKVWYTTKTLDDSKVWISSHTRGIKGYIGINTFRNALRAQYLPQSNMYVPSPSITTVRPWFATTGYRGEIREKGTLKKSCIPPSLRLLMAQIM</sequence>